<dbReference type="GO" id="GO:0008654">
    <property type="term" value="P:phospholipid biosynthetic process"/>
    <property type="evidence" value="ECO:0007669"/>
    <property type="project" value="UniProtKB-KW"/>
</dbReference>
<comment type="cofactor">
    <cofactor evidence="1">
        <name>Mg(2+)</name>
        <dbReference type="ChEBI" id="CHEBI:18420"/>
    </cofactor>
</comment>
<evidence type="ECO:0000256" key="7">
    <source>
        <dbReference type="ARBA" id="ARBA00022777"/>
    </source>
</evidence>
<keyword evidence="3" id="KW-0444">Lipid biosynthesis</keyword>
<organism evidence="14 15">
    <name type="scientific">Saccharopolyspora rectivirgula</name>
    <dbReference type="NCBI Taxonomy" id="28042"/>
    <lineage>
        <taxon>Bacteria</taxon>
        <taxon>Bacillati</taxon>
        <taxon>Actinomycetota</taxon>
        <taxon>Actinomycetes</taxon>
        <taxon>Pseudonocardiales</taxon>
        <taxon>Pseudonocardiaceae</taxon>
        <taxon>Saccharopolyspora</taxon>
    </lineage>
</organism>
<dbReference type="GO" id="GO:0005886">
    <property type="term" value="C:plasma membrane"/>
    <property type="evidence" value="ECO:0007669"/>
    <property type="project" value="TreeGrafter"/>
</dbReference>
<keyword evidence="11" id="KW-0594">Phospholipid biosynthesis</keyword>
<dbReference type="Gene3D" id="3.40.50.10330">
    <property type="entry name" value="Probable inorganic polyphosphate/atp-NAD kinase, domain 1"/>
    <property type="match status" value="1"/>
</dbReference>
<evidence type="ECO:0000256" key="12">
    <source>
        <dbReference type="ARBA" id="ARBA00023264"/>
    </source>
</evidence>
<keyword evidence="8" id="KW-0067">ATP-binding</keyword>
<evidence type="ECO:0000256" key="4">
    <source>
        <dbReference type="ARBA" id="ARBA00022679"/>
    </source>
</evidence>
<dbReference type="PANTHER" id="PTHR12358:SF106">
    <property type="entry name" value="LIPID KINASE YEGS"/>
    <property type="match status" value="1"/>
</dbReference>
<dbReference type="PROSITE" id="PS50146">
    <property type="entry name" value="DAGK"/>
    <property type="match status" value="1"/>
</dbReference>
<evidence type="ECO:0000256" key="2">
    <source>
        <dbReference type="ARBA" id="ARBA00005983"/>
    </source>
</evidence>
<keyword evidence="7 14" id="KW-0418">Kinase</keyword>
<dbReference type="SUPFAM" id="SSF111331">
    <property type="entry name" value="NAD kinase/diacylglycerol kinase-like"/>
    <property type="match status" value="1"/>
</dbReference>
<dbReference type="NCBIfam" id="TIGR00147">
    <property type="entry name" value="YegS/Rv2252/BmrU family lipid kinase"/>
    <property type="match status" value="1"/>
</dbReference>
<evidence type="ECO:0000256" key="3">
    <source>
        <dbReference type="ARBA" id="ARBA00022516"/>
    </source>
</evidence>
<evidence type="ECO:0000256" key="8">
    <source>
        <dbReference type="ARBA" id="ARBA00022840"/>
    </source>
</evidence>
<name>A0A073AYQ1_9PSEU</name>
<evidence type="ECO:0000256" key="10">
    <source>
        <dbReference type="ARBA" id="ARBA00023098"/>
    </source>
</evidence>
<evidence type="ECO:0000256" key="11">
    <source>
        <dbReference type="ARBA" id="ARBA00023209"/>
    </source>
</evidence>
<evidence type="ECO:0000259" key="13">
    <source>
        <dbReference type="PROSITE" id="PS50146"/>
    </source>
</evidence>
<feature type="domain" description="DAGKc" evidence="13">
    <location>
        <begin position="1"/>
        <end position="131"/>
    </location>
</feature>
<dbReference type="InterPro" id="IPR050187">
    <property type="entry name" value="Lipid_Phosphate_FormReg"/>
</dbReference>
<keyword evidence="9" id="KW-0460">Magnesium</keyword>
<dbReference type="InterPro" id="IPR045540">
    <property type="entry name" value="YegS/DAGK_C"/>
</dbReference>
<dbReference type="InterPro" id="IPR017438">
    <property type="entry name" value="ATP-NAD_kinase_N"/>
</dbReference>
<keyword evidence="10" id="KW-0443">Lipid metabolism</keyword>
<dbReference type="SMART" id="SM00046">
    <property type="entry name" value="DAGKc"/>
    <property type="match status" value="1"/>
</dbReference>
<comment type="caution">
    <text evidence="14">The sequence shown here is derived from an EMBL/GenBank/DDBJ whole genome shotgun (WGS) entry which is preliminary data.</text>
</comment>
<keyword evidence="6" id="KW-0547">Nucleotide-binding</keyword>
<dbReference type="GO" id="GO:0005524">
    <property type="term" value="F:ATP binding"/>
    <property type="evidence" value="ECO:0007669"/>
    <property type="project" value="UniProtKB-KW"/>
</dbReference>
<gene>
    <name evidence="14" type="ORF">GU90_06740</name>
</gene>
<dbReference type="InterPro" id="IPR016064">
    <property type="entry name" value="NAD/diacylglycerol_kinase_sf"/>
</dbReference>
<dbReference type="RefSeq" id="WP_029721189.1">
    <property type="nucleotide sequence ID" value="NZ_JAJUIW010000021.1"/>
</dbReference>
<proteinExistence type="inferred from homology"/>
<dbReference type="eggNOG" id="COG1597">
    <property type="taxonomic scope" value="Bacteria"/>
</dbReference>
<dbReference type="GO" id="GO:0004143">
    <property type="term" value="F:ATP-dependent diacylglycerol kinase activity"/>
    <property type="evidence" value="ECO:0007669"/>
    <property type="project" value="TreeGrafter"/>
</dbReference>
<protein>
    <submittedName>
        <fullName evidence="14">Sphingosine kinase</fullName>
    </submittedName>
</protein>
<evidence type="ECO:0000313" key="15">
    <source>
        <dbReference type="Proteomes" id="UP000031419"/>
    </source>
</evidence>
<dbReference type="AlphaFoldDB" id="A0A073AYQ1"/>
<keyword evidence="12" id="KW-1208">Phospholipid metabolism</keyword>
<dbReference type="Pfam" id="PF00781">
    <property type="entry name" value="DAGK_cat"/>
    <property type="match status" value="1"/>
</dbReference>
<keyword evidence="5" id="KW-0479">Metal-binding</keyword>
<dbReference type="GO" id="GO:0046872">
    <property type="term" value="F:metal ion binding"/>
    <property type="evidence" value="ECO:0007669"/>
    <property type="project" value="UniProtKB-KW"/>
</dbReference>
<accession>A0A073AYQ1</accession>
<comment type="similarity">
    <text evidence="2">Belongs to the diacylglycerol/lipid kinase family.</text>
</comment>
<dbReference type="Pfam" id="PF19279">
    <property type="entry name" value="YegS_C"/>
    <property type="match status" value="1"/>
</dbReference>
<evidence type="ECO:0000256" key="9">
    <source>
        <dbReference type="ARBA" id="ARBA00022842"/>
    </source>
</evidence>
<evidence type="ECO:0000313" key="14">
    <source>
        <dbReference type="EMBL" id="KEI44918.1"/>
    </source>
</evidence>
<evidence type="ECO:0000256" key="6">
    <source>
        <dbReference type="ARBA" id="ARBA00022741"/>
    </source>
</evidence>
<dbReference type="InterPro" id="IPR001206">
    <property type="entry name" value="Diacylglycerol_kinase_cat_dom"/>
</dbReference>
<keyword evidence="15" id="KW-1185">Reference proteome</keyword>
<dbReference type="InterPro" id="IPR005218">
    <property type="entry name" value="Diacylglycerol/lipid_kinase"/>
</dbReference>
<dbReference type="Gene3D" id="2.60.200.40">
    <property type="match status" value="1"/>
</dbReference>
<dbReference type="Proteomes" id="UP000031419">
    <property type="component" value="Unassembled WGS sequence"/>
</dbReference>
<reference evidence="14 15" key="1">
    <citation type="submission" date="2014-06" db="EMBL/GenBank/DDBJ databases">
        <title>Saccharopolyspora rectivirgula DSM-43113 Genome sequencing.</title>
        <authorList>
            <person name="Barrera C."/>
            <person name="Millon L."/>
            <person name="Rognon B."/>
            <person name="Zaugg C."/>
            <person name="Monod M."/>
        </authorList>
    </citation>
    <scope>NUCLEOTIDE SEQUENCE [LARGE SCALE GENOMIC DNA]</scope>
    <source>
        <strain evidence="14 15">DSM 43113</strain>
    </source>
</reference>
<evidence type="ECO:0000256" key="5">
    <source>
        <dbReference type="ARBA" id="ARBA00022723"/>
    </source>
</evidence>
<evidence type="ECO:0000256" key="1">
    <source>
        <dbReference type="ARBA" id="ARBA00001946"/>
    </source>
</evidence>
<keyword evidence="4" id="KW-0808">Transferase</keyword>
<dbReference type="STRING" id="28042.GU90_06740"/>
<dbReference type="PANTHER" id="PTHR12358">
    <property type="entry name" value="SPHINGOSINE KINASE"/>
    <property type="match status" value="1"/>
</dbReference>
<dbReference type="EMBL" id="JNVU01000017">
    <property type="protein sequence ID" value="KEI44918.1"/>
    <property type="molecule type" value="Genomic_DNA"/>
</dbReference>
<sequence length="292" mass="30518">MRGILIVNREARRGVTASSARAVIASLREVCQLRTAVTASAAEAEAAIAAAVADGVDVVVVAGGDGAVRLALQACAHSETALAVVPTGTGNDFARAFGIPQDPVAAADLAARAIASGSRQQVDLGKVAGGGWFSTVLCAGFDAQVNARANRLRWLSGHWRYDVALLIELSRLHAMPLRVETPETIVELDATLVAVGNTSWYGGGIPICPDANPADGLLDITVVGEVTLRDFAAILPHLRTGRHVEHPAVYTLQTDRVRLSGENGWLAFADGDPAVRLPLTVHNHPGALTVVR</sequence>